<evidence type="ECO:0000313" key="1">
    <source>
        <dbReference type="EMBL" id="JAG25974.1"/>
    </source>
</evidence>
<gene>
    <name evidence="1" type="primary">RTase_62</name>
    <name evidence="1" type="ORF">CM83_4465</name>
</gene>
<feature type="non-terminal residue" evidence="1">
    <location>
        <position position="1"/>
    </location>
</feature>
<feature type="non-terminal residue" evidence="1">
    <location>
        <position position="141"/>
    </location>
</feature>
<proteinExistence type="predicted"/>
<keyword evidence="1" id="KW-0548">Nucleotidyltransferase</keyword>
<protein>
    <submittedName>
        <fullName evidence="1">Putative RNA-directed DNA polymerase from transposon BS</fullName>
    </submittedName>
</protein>
<accession>A0A0A9Y1D0</accession>
<reference evidence="1" key="2">
    <citation type="submission" date="2014-07" db="EMBL/GenBank/DDBJ databases">
        <authorList>
            <person name="Hull J."/>
        </authorList>
    </citation>
    <scope>NUCLEOTIDE SEQUENCE</scope>
</reference>
<keyword evidence="1" id="KW-0808">Transferase</keyword>
<dbReference type="AlphaFoldDB" id="A0A0A9Y1D0"/>
<name>A0A0A9Y1D0_LYGHE</name>
<organism evidence="1">
    <name type="scientific">Lygus hesperus</name>
    <name type="common">Western plant bug</name>
    <dbReference type="NCBI Taxonomy" id="30085"/>
    <lineage>
        <taxon>Eukaryota</taxon>
        <taxon>Metazoa</taxon>
        <taxon>Ecdysozoa</taxon>
        <taxon>Arthropoda</taxon>
        <taxon>Hexapoda</taxon>
        <taxon>Insecta</taxon>
        <taxon>Pterygota</taxon>
        <taxon>Neoptera</taxon>
        <taxon>Paraneoptera</taxon>
        <taxon>Hemiptera</taxon>
        <taxon>Heteroptera</taxon>
        <taxon>Panheteroptera</taxon>
        <taxon>Cimicomorpha</taxon>
        <taxon>Miridae</taxon>
        <taxon>Mirini</taxon>
        <taxon>Lygus</taxon>
    </lineage>
</organism>
<dbReference type="EMBL" id="GBHO01017630">
    <property type="protein sequence ID" value="JAG25974.1"/>
    <property type="molecule type" value="Transcribed_RNA"/>
</dbReference>
<keyword evidence="1" id="KW-0695">RNA-directed DNA polymerase</keyword>
<dbReference type="PANTHER" id="PTHR36688:SF1">
    <property type="entry name" value="ENDONUCLEASE_EXONUCLEASE_PHOSPHATASE DOMAIN-CONTAINING PROTEIN"/>
    <property type="match status" value="1"/>
</dbReference>
<dbReference type="InterPro" id="IPR052560">
    <property type="entry name" value="RdDP_mobile_element"/>
</dbReference>
<dbReference type="GO" id="GO:0003964">
    <property type="term" value="F:RNA-directed DNA polymerase activity"/>
    <property type="evidence" value="ECO:0007669"/>
    <property type="project" value="UniProtKB-KW"/>
</dbReference>
<dbReference type="PANTHER" id="PTHR36688">
    <property type="entry name" value="ENDO/EXONUCLEASE/PHOSPHATASE DOMAIN-CONTAINING PROTEIN"/>
    <property type="match status" value="1"/>
</dbReference>
<reference evidence="1" key="1">
    <citation type="journal article" date="2014" name="PLoS ONE">
        <title>Transcriptome-Based Identification of ABC Transporters in the Western Tarnished Plant Bug Lygus hesperus.</title>
        <authorList>
            <person name="Hull J.J."/>
            <person name="Chaney K."/>
            <person name="Geib S.M."/>
            <person name="Fabrick J.A."/>
            <person name="Brent C.S."/>
            <person name="Walsh D."/>
            <person name="Lavine L.C."/>
        </authorList>
    </citation>
    <scope>NUCLEOTIDE SEQUENCE</scope>
</reference>
<sequence length="141" mass="15705">LESLDRAAGSLRNFFQNLGLSISASKSVICAFTRRRTLPLGESIVLGGMTIPCAKEVKFLGVHLTRSLSWNKHIDETATKVEKYLNLLRSFTSTKWGADPQTALLFYTSTIRSIMDFGSCFYSAACKTKLSVLDRLQYQAL</sequence>